<dbReference type="RefSeq" id="XP_016665180.1">
    <property type="nucleotide sequence ID" value="XM_016809691.2"/>
</dbReference>
<protein>
    <submittedName>
        <fullName evidence="1">Uncharacterized protein</fullName>
    </submittedName>
</protein>
<dbReference type="GeneID" id="107885924"/>
<reference evidence="1" key="2">
    <citation type="submission" date="2022-06" db="UniProtKB">
        <authorList>
            <consortium name="EnsemblMetazoa"/>
        </authorList>
    </citation>
    <scope>IDENTIFICATION</scope>
</reference>
<dbReference type="KEGG" id="api:107885924"/>
<reference evidence="2" key="1">
    <citation type="submission" date="2010-06" db="EMBL/GenBank/DDBJ databases">
        <authorList>
            <person name="Jiang H."/>
            <person name="Abraham K."/>
            <person name="Ali S."/>
            <person name="Alsbrooks S.L."/>
            <person name="Anim B.N."/>
            <person name="Anosike U.S."/>
            <person name="Attaway T."/>
            <person name="Bandaranaike D.P."/>
            <person name="Battles P.K."/>
            <person name="Bell S.N."/>
            <person name="Bell A.V."/>
            <person name="Beltran B."/>
            <person name="Bickham C."/>
            <person name="Bustamante Y."/>
            <person name="Caleb T."/>
            <person name="Canada A."/>
            <person name="Cardenas V."/>
            <person name="Carter K."/>
            <person name="Chacko J."/>
            <person name="Chandrabose M.N."/>
            <person name="Chavez D."/>
            <person name="Chavez A."/>
            <person name="Chen L."/>
            <person name="Chu H.-S."/>
            <person name="Claassen K.J."/>
            <person name="Cockrell R."/>
            <person name="Collins M."/>
            <person name="Cooper J.A."/>
            <person name="Cree A."/>
            <person name="Curry S.M."/>
            <person name="Da Y."/>
            <person name="Dao M.D."/>
            <person name="Das B."/>
            <person name="Davila M.-L."/>
            <person name="Davy-Carroll L."/>
            <person name="Denson S."/>
            <person name="Dinh H."/>
            <person name="Ebong V.E."/>
            <person name="Edwards J.R."/>
            <person name="Egan A."/>
            <person name="El-Daye J."/>
            <person name="Escobedo L."/>
            <person name="Fernandez S."/>
            <person name="Fernando P.R."/>
            <person name="Flagg N."/>
            <person name="Forbes L.D."/>
            <person name="Fowler R.G."/>
            <person name="Fu Q."/>
            <person name="Gabisi R.A."/>
            <person name="Ganer J."/>
            <person name="Garbino Pronczuk A."/>
            <person name="Garcia R.M."/>
            <person name="Garner T."/>
            <person name="Garrett T.E."/>
            <person name="Gonzalez D.A."/>
            <person name="Hamid H."/>
            <person name="Hawkins E.S."/>
            <person name="Hirani K."/>
            <person name="Hogues M.E."/>
            <person name="Hollins B."/>
            <person name="Hsiao C.-H."/>
            <person name="Jabil R."/>
            <person name="James M.L."/>
            <person name="Jhangiani S.N."/>
            <person name="Johnson B."/>
            <person name="Johnson Q."/>
            <person name="Joshi V."/>
            <person name="Kalu J.B."/>
            <person name="Kam C."/>
            <person name="Kashfia A."/>
            <person name="Keebler J."/>
            <person name="Kisamo H."/>
            <person name="Kovar C.L."/>
            <person name="Lago L.A."/>
            <person name="Lai C.-Y."/>
            <person name="Laidlaw J."/>
            <person name="Lara F."/>
            <person name="Le T.-K."/>
            <person name="Lee S.L."/>
            <person name="Legall F.H."/>
            <person name="Lemon S.J."/>
            <person name="Lewis L.R."/>
            <person name="Li B."/>
            <person name="Liu Y."/>
            <person name="Liu Y.-S."/>
            <person name="Lopez J."/>
            <person name="Lozado R.J."/>
            <person name="Lu J."/>
            <person name="Madu R.C."/>
            <person name="Maheshwari M."/>
            <person name="Maheshwari R."/>
            <person name="Malloy K."/>
            <person name="Martinez E."/>
            <person name="Mathew T."/>
            <person name="Mercado I.C."/>
            <person name="Mercado C."/>
            <person name="Meyer B."/>
            <person name="Montgomery K."/>
            <person name="Morgan M.B."/>
            <person name="Munidasa M."/>
            <person name="Nazareth L.V."/>
            <person name="Nelson J."/>
            <person name="Ng B.M."/>
            <person name="Nguyen N.B."/>
            <person name="Nguyen P.Q."/>
            <person name="Nguyen T."/>
            <person name="Obregon M."/>
            <person name="Okwuonu G.O."/>
            <person name="Onwere C.G."/>
            <person name="Orozco G."/>
            <person name="Parra A."/>
            <person name="Patel S."/>
            <person name="Patil S."/>
            <person name="Perez A."/>
            <person name="Perez Y."/>
            <person name="Pham C."/>
            <person name="Primus E.L."/>
            <person name="Pu L.-L."/>
            <person name="Puazo M."/>
            <person name="Qin X."/>
            <person name="Quiroz J.B."/>
            <person name="Reese J."/>
            <person name="Richards S."/>
            <person name="Rives C.M."/>
            <person name="Robberts R."/>
            <person name="Ruiz S.J."/>
            <person name="Ruiz M.J."/>
            <person name="Santibanez J."/>
            <person name="Schneider B.W."/>
            <person name="Sisson I."/>
            <person name="Smith M."/>
            <person name="Sodergren E."/>
            <person name="Song X.-Z."/>
            <person name="Song B.B."/>
            <person name="Summersgill H."/>
            <person name="Thelus R."/>
            <person name="Thornton R.D."/>
            <person name="Trejos Z.Y."/>
            <person name="Usmani K."/>
            <person name="Vattathil S."/>
            <person name="Villasana D."/>
            <person name="Walker D.L."/>
            <person name="Wang S."/>
            <person name="Wang K."/>
            <person name="White C.S."/>
            <person name="Williams A.C."/>
            <person name="Williamson J."/>
            <person name="Wilson K."/>
            <person name="Woghiren I.O."/>
            <person name="Woodworth J.R."/>
            <person name="Worley K.C."/>
            <person name="Wright R.A."/>
            <person name="Wu W."/>
            <person name="Young L."/>
            <person name="Zhang L."/>
            <person name="Zhang J."/>
            <person name="Zhu Y."/>
            <person name="Muzny D.M."/>
            <person name="Weinstock G."/>
            <person name="Gibbs R.A."/>
        </authorList>
    </citation>
    <scope>NUCLEOTIDE SEQUENCE [LARGE SCALE GENOMIC DNA]</scope>
    <source>
        <strain evidence="2">LSR1</strain>
    </source>
</reference>
<dbReference type="PANTHER" id="PTHR46113:SF1">
    <property type="entry name" value="PEPTIDASE M17 LEUCYL AMINOPEPTIDASE N-TERMINAL DOMAIN-CONTAINING PROTEIN"/>
    <property type="match status" value="1"/>
</dbReference>
<accession>A0A8R2H9K4</accession>
<organism evidence="1 2">
    <name type="scientific">Acyrthosiphon pisum</name>
    <name type="common">Pea aphid</name>
    <dbReference type="NCBI Taxonomy" id="7029"/>
    <lineage>
        <taxon>Eukaryota</taxon>
        <taxon>Metazoa</taxon>
        <taxon>Ecdysozoa</taxon>
        <taxon>Arthropoda</taxon>
        <taxon>Hexapoda</taxon>
        <taxon>Insecta</taxon>
        <taxon>Pterygota</taxon>
        <taxon>Neoptera</taxon>
        <taxon>Paraneoptera</taxon>
        <taxon>Hemiptera</taxon>
        <taxon>Sternorrhyncha</taxon>
        <taxon>Aphidomorpha</taxon>
        <taxon>Aphidoidea</taxon>
        <taxon>Aphididae</taxon>
        <taxon>Macrosiphini</taxon>
        <taxon>Acyrthosiphon</taxon>
    </lineage>
</organism>
<name>A0A8R2H9K4_ACYPI</name>
<evidence type="ECO:0000313" key="1">
    <source>
        <dbReference type="EnsemblMetazoa" id="XP_016665180.1"/>
    </source>
</evidence>
<evidence type="ECO:0000313" key="2">
    <source>
        <dbReference type="Proteomes" id="UP000007819"/>
    </source>
</evidence>
<dbReference type="AlphaFoldDB" id="A0A8R2H9K4"/>
<dbReference type="EnsemblMetazoa" id="XM_016809691.2">
    <property type="protein sequence ID" value="XP_016665180.1"/>
    <property type="gene ID" value="LOC107885924"/>
</dbReference>
<dbReference type="Proteomes" id="UP000007819">
    <property type="component" value="Chromosome A1"/>
</dbReference>
<dbReference type="PANTHER" id="PTHR46113">
    <property type="entry name" value="SNAC DOMAIN-CONTAINING PROTEIN"/>
    <property type="match status" value="1"/>
</dbReference>
<keyword evidence="2" id="KW-1185">Reference proteome</keyword>
<proteinExistence type="predicted"/>
<sequence>MNALDIIKIEVDRQFLLSQREKGRIGCMLGKDKNLQKTEERVITRLEAVTKRKKRAYGEIEQARRTVDSEIICSTSSDSDSDTGENISNKSLDIGNTSEFLDLHTFQSRGKKNFITPKLAIALDRCKISDRDAVHILTATVEAFGIHVKDLILNRTSINRIRQRLRKDRADQLRKEFNTSEVGPVVVHWDGKLLPDLTGKELVDRLPVIVSYKNSEKLLSVPNLISGTGQNQAEAVFQALEEWGLIDHVQALCCDTTASNTGRLKGACIILEQLLERDILYFPCRHHIYEIILRSAFEVNFVVTSGPDIQIFKRFQQFWPKVNINNYNTGLEDIIVSEKLNDITNVMLLFYMDQLRKPHNRDDYRELLELAVIFLGGTPTRGISFKYPGAMHHARWMSKAIYSLKIFIFRKQFKLKKNEEDSIRSICIFLIRLYIKAWFCAPIASLAPFQDLQFLKSLVDYENIHKKISQSTLKKLCGHLWYLAPETVALAFFDTNLTIETKIKMVDSIKLNNLTSEINKRIIVSPNEVTQIMKKEIYDFIYVESTSFFSRFGISTSFLEQHPSMWDENVDFQKGLEIVNTFRVTNDTAERGVKLMEEYNKVLTKNEEQKQYVLQVVEDYRRKYPNSLKTTVLNPF</sequence>
<dbReference type="OrthoDB" id="6589276at2759"/>